<dbReference type="RefSeq" id="XP_015513763.1">
    <property type="nucleotide sequence ID" value="XM_015658277.2"/>
</dbReference>
<dbReference type="SUPFAM" id="SSF69318">
    <property type="entry name" value="Integrin alpha N-terminal domain"/>
    <property type="match status" value="1"/>
</dbReference>
<evidence type="ECO:0000256" key="4">
    <source>
        <dbReference type="ARBA" id="ARBA00023136"/>
    </source>
</evidence>
<evidence type="ECO:0000313" key="8">
    <source>
        <dbReference type="Proteomes" id="UP000829291"/>
    </source>
</evidence>
<dbReference type="GO" id="GO:0016020">
    <property type="term" value="C:membrane"/>
    <property type="evidence" value="ECO:0007669"/>
    <property type="project" value="UniProtKB-SubCell"/>
</dbReference>
<evidence type="ECO:0000256" key="1">
    <source>
        <dbReference type="ARBA" id="ARBA00004167"/>
    </source>
</evidence>
<dbReference type="InterPro" id="IPR028994">
    <property type="entry name" value="Integrin_alpha_N"/>
</dbReference>
<evidence type="ECO:0000256" key="6">
    <source>
        <dbReference type="SAM" id="Phobius"/>
    </source>
</evidence>
<keyword evidence="8" id="KW-1185">Reference proteome</keyword>
<dbReference type="Proteomes" id="UP000829291">
    <property type="component" value="Chromosome 3"/>
</dbReference>
<dbReference type="OrthoDB" id="567787at2759"/>
<feature type="domain" description="FAM234A/B beta-propeller" evidence="7">
    <location>
        <begin position="147"/>
        <end position="485"/>
    </location>
</feature>
<dbReference type="KEGG" id="nlo:107219919"/>
<dbReference type="Gene3D" id="2.130.10.10">
    <property type="entry name" value="YVTN repeat-like/Quinoprotein amine dehydrogenase"/>
    <property type="match status" value="1"/>
</dbReference>
<dbReference type="Pfam" id="PF23727">
    <property type="entry name" value="Beta-prop_FAM234A_B"/>
    <property type="match status" value="1"/>
</dbReference>
<dbReference type="InterPro" id="IPR015943">
    <property type="entry name" value="WD40/YVTN_repeat-like_dom_sf"/>
</dbReference>
<dbReference type="InterPro" id="IPR055409">
    <property type="entry name" value="Beta-prop_FAM234A_B"/>
</dbReference>
<dbReference type="PANTHER" id="PTHR21419">
    <property type="match status" value="1"/>
</dbReference>
<evidence type="ECO:0000256" key="2">
    <source>
        <dbReference type="ARBA" id="ARBA00022692"/>
    </source>
</evidence>
<feature type="compositionally biased region" description="Basic and acidic residues" evidence="5">
    <location>
        <begin position="583"/>
        <end position="593"/>
    </location>
</feature>
<dbReference type="PANTHER" id="PTHR21419:SF30">
    <property type="entry name" value="IG-LIKE DOMAIN-CONTAINING PROTEIN"/>
    <property type="match status" value="1"/>
</dbReference>
<dbReference type="InParanoid" id="A0A6J0BJ15"/>
<feature type="compositionally biased region" description="Polar residues" evidence="5">
    <location>
        <begin position="1091"/>
        <end position="1104"/>
    </location>
</feature>
<feature type="region of interest" description="Disordered" evidence="5">
    <location>
        <begin position="814"/>
        <end position="833"/>
    </location>
</feature>
<evidence type="ECO:0000256" key="3">
    <source>
        <dbReference type="ARBA" id="ARBA00022989"/>
    </source>
</evidence>
<accession>A0A6J0BJ15</accession>
<dbReference type="GeneID" id="107219919"/>
<proteinExistence type="predicted"/>
<feature type="compositionally biased region" description="Polar residues" evidence="5">
    <location>
        <begin position="766"/>
        <end position="788"/>
    </location>
</feature>
<keyword evidence="3 6" id="KW-1133">Transmembrane helix</keyword>
<dbReference type="AlphaFoldDB" id="A0A6J0BJ15"/>
<sequence>MSPVYPTLPRLAVRDSLDDEDLSDVDDEVFIRDGRNGGLKIDDEGGVKRPLMAPRRKCKISRQTDRRRPNCKALLVPCCYGSIALLVLLGLITLVIFAVSVFPVPLTFLQNWLARGIKPKVPKLDIAACTSLSASTVWTRSLPKLTSEAPLRSLDANGDNIDDVIVAFSTGLSDIEAPQYVCNVYFGGQTECLGGVLALDGTTGETIWTHWSWHVIFSLDCSMDVNGDEIKDCIAAGRGGTMRAISGRDGSMIWALPLQDFDKSDHHRILDVYDANYMADIDGDEVGDIIAAHTMQIGTKRSSNVVVVSGKTGDILHKIAINNKEQLFLAPQTLVHPDGERILVIVTGSHEQLGGLYVASFSDLYAEFKLKELYHDSKKGILTQPVLADITGDGTEDIIVAKFNSTITAYDGRSFEQIWNYTVPNSEVISSPIPGYYNDDEIPDFMVKHQLGPGFPVYYYAVATILDGKSGKPLLENELQDSMSGQISGLSVTVDGYGNDWFLHWSADCLNHEGDRSVFEFLKTTSFSSRMGADLCKLRFNSTLSTKLLALSQHTAPPGLPIYISDEWKKLEYNNSIDPRKEAEKYSEMHPDYDGPNPEIGVSSITERSLRTHPSRRVGSSNSQNAENDIFADQFNYYPNSKLGNDFQDLKAGIANVGNNPETNVSGDFDSDEDWKDTNKWYDENKDYDLYDEESNHDIDVEKGNGIREQRSDFIDTTKIGNYTDNVKNELDPNMDYTNGQTENNKYNRTTNVEESLSYPEFDVNLDSSADTQQKRSINGNRNKSEGIQGQEEIAVGNLQNSRKYERFFKINKRPNHELLPKKNEHQSSSDKNAGKVVEARLLHKGSVLNVSILDVTEIRNSSDQPGWIAKIIERPKEPNGMEKVEVVVNEVRAKDSWVTRDIFSKVTKNNEEDANIEKIFKRESMKNRQIFLNNNNNNKIKSKREAKLVDSQNEYVDGVQRQPPTGILLPSLERIGKPSNSVDLVFLTSWLPPSDASVILLQQDLDCIHRKRKESTSPGSRGKNTKKERTQTILECLAERGIDYKILQEGTDRENVKIPLGQMTIYRMKLECVCPEDMLAGQTCRSISSQQSWPQHLGPSTNGYFKPLRKPAS</sequence>
<evidence type="ECO:0000256" key="5">
    <source>
        <dbReference type="SAM" id="MobiDB-lite"/>
    </source>
</evidence>
<keyword evidence="4 6" id="KW-0472">Membrane</keyword>
<gene>
    <name evidence="9" type="primary">LOC107219919</name>
</gene>
<feature type="transmembrane region" description="Helical" evidence="6">
    <location>
        <begin position="74"/>
        <end position="102"/>
    </location>
</feature>
<comment type="subcellular location">
    <subcellularLocation>
        <location evidence="1">Membrane</location>
        <topology evidence="1">Single-pass membrane protein</topology>
    </subcellularLocation>
</comment>
<name>A0A6J0BJ15_NEOLC</name>
<feature type="region of interest" description="Disordered" evidence="5">
    <location>
        <begin position="1091"/>
        <end position="1114"/>
    </location>
</feature>
<keyword evidence="2 6" id="KW-0812">Transmembrane</keyword>
<feature type="region of interest" description="Disordered" evidence="5">
    <location>
        <begin position="583"/>
        <end position="602"/>
    </location>
</feature>
<protein>
    <submittedName>
        <fullName evidence="9">Uncharacterized protein LOC107219919</fullName>
    </submittedName>
</protein>
<dbReference type="InterPro" id="IPR045232">
    <property type="entry name" value="FAM234"/>
</dbReference>
<feature type="compositionally biased region" description="Basic and acidic residues" evidence="5">
    <location>
        <begin position="814"/>
        <end position="829"/>
    </location>
</feature>
<feature type="region of interest" description="Disordered" evidence="5">
    <location>
        <begin position="763"/>
        <end position="795"/>
    </location>
</feature>
<evidence type="ECO:0000259" key="7">
    <source>
        <dbReference type="Pfam" id="PF23727"/>
    </source>
</evidence>
<reference evidence="9" key="1">
    <citation type="submission" date="2025-08" db="UniProtKB">
        <authorList>
            <consortium name="RefSeq"/>
        </authorList>
    </citation>
    <scope>IDENTIFICATION</scope>
    <source>
        <tissue evidence="9">Thorax and Abdomen</tissue>
    </source>
</reference>
<dbReference type="FunCoup" id="A0A6J0BJ15">
    <property type="interactions" value="7"/>
</dbReference>
<organism evidence="9">
    <name type="scientific">Neodiprion lecontei</name>
    <name type="common">Redheaded pine sawfly</name>
    <dbReference type="NCBI Taxonomy" id="441921"/>
    <lineage>
        <taxon>Eukaryota</taxon>
        <taxon>Metazoa</taxon>
        <taxon>Ecdysozoa</taxon>
        <taxon>Arthropoda</taxon>
        <taxon>Hexapoda</taxon>
        <taxon>Insecta</taxon>
        <taxon>Pterygota</taxon>
        <taxon>Neoptera</taxon>
        <taxon>Endopterygota</taxon>
        <taxon>Hymenoptera</taxon>
        <taxon>Tenthredinoidea</taxon>
        <taxon>Diprionidae</taxon>
        <taxon>Diprioninae</taxon>
        <taxon>Neodiprion</taxon>
    </lineage>
</organism>
<evidence type="ECO:0000313" key="9">
    <source>
        <dbReference type="RefSeq" id="XP_015513763.1"/>
    </source>
</evidence>